<dbReference type="PROSITE" id="PS51257">
    <property type="entry name" value="PROKAR_LIPOPROTEIN"/>
    <property type="match status" value="1"/>
</dbReference>
<proteinExistence type="predicted"/>
<dbReference type="HOGENOM" id="CLU_094963_0_0_6"/>
<evidence type="ECO:0000313" key="3">
    <source>
        <dbReference type="Proteomes" id="UP000009232"/>
    </source>
</evidence>
<gene>
    <name evidence="2" type="ordered locus">Thicy_0267</name>
</gene>
<protein>
    <recommendedName>
        <fullName evidence="1">Transglycosylase SLT domain-containing protein</fullName>
    </recommendedName>
</protein>
<keyword evidence="3" id="KW-1185">Reference proteome</keyword>
<dbReference type="STRING" id="717773.Thicy_0267"/>
<name>F6DA06_THICA</name>
<dbReference type="Pfam" id="PF19489">
    <property type="entry name" value="SLT_4"/>
    <property type="match status" value="1"/>
</dbReference>
<organism evidence="2 3">
    <name type="scientific">Thiomicrospira cyclica (strain DSM 14477 / JCM 11371 / ALM1)</name>
    <name type="common">Thioalkalimicrobium cyclicum</name>
    <dbReference type="NCBI Taxonomy" id="717773"/>
    <lineage>
        <taxon>Bacteria</taxon>
        <taxon>Pseudomonadati</taxon>
        <taxon>Pseudomonadota</taxon>
        <taxon>Gammaproteobacteria</taxon>
        <taxon>Thiotrichales</taxon>
        <taxon>Piscirickettsiaceae</taxon>
        <taxon>Thiomicrospira</taxon>
    </lineage>
</organism>
<dbReference type="AlphaFoldDB" id="F6DA06"/>
<dbReference type="InterPro" id="IPR023346">
    <property type="entry name" value="Lysozyme-like_dom_sf"/>
</dbReference>
<dbReference type="Gene3D" id="1.10.530.10">
    <property type="match status" value="1"/>
</dbReference>
<reference evidence="2 3" key="1">
    <citation type="submission" date="2011-05" db="EMBL/GenBank/DDBJ databases">
        <title>Complete sequence of Thioalkalimicrobium cyclicum ALM1.</title>
        <authorList>
            <consortium name="US DOE Joint Genome Institute"/>
            <person name="Lucas S."/>
            <person name="Han J."/>
            <person name="Lapidus A."/>
            <person name="Cheng J.-F."/>
            <person name="Goodwin L."/>
            <person name="Pitluck S."/>
            <person name="Peters L."/>
            <person name="Mikhailova N."/>
            <person name="Davenport K."/>
            <person name="Han C."/>
            <person name="Tapia R."/>
            <person name="Land M."/>
            <person name="Hauser L."/>
            <person name="Kyrpides N."/>
            <person name="Ivanova N."/>
            <person name="Pagani I."/>
            <person name="Kappler U."/>
            <person name="Woyke T."/>
        </authorList>
    </citation>
    <scope>NUCLEOTIDE SEQUENCE [LARGE SCALE GENOMIC DNA]</scope>
    <source>
        <strain evidence="3">DSM 14477 / JCM 11371 / ALM1</strain>
    </source>
</reference>
<evidence type="ECO:0000259" key="1">
    <source>
        <dbReference type="Pfam" id="PF19489"/>
    </source>
</evidence>
<dbReference type="InterPro" id="IPR045795">
    <property type="entry name" value="SLT_4"/>
</dbReference>
<dbReference type="eggNOG" id="COG4764">
    <property type="taxonomic scope" value="Bacteria"/>
</dbReference>
<dbReference type="EMBL" id="CP002776">
    <property type="protein sequence ID" value="AEG31043.1"/>
    <property type="molecule type" value="Genomic_DNA"/>
</dbReference>
<dbReference type="Proteomes" id="UP000009232">
    <property type="component" value="Chromosome"/>
</dbReference>
<sequence>MNHWNKLVLGGLMIGTLTLQGCATNRNPPPSVHDNVCNLIKHDRQWYTAAKRSQDKWGTSIAIQKAFVHQESRFVHDARPPRKTHLGVIPGRRASSALGYAQALDGTWSDYQKATGNLRARRTNLNDALDFIGWYNSLSHSRNGIALNDPYNLYLAYHEGHGGFRRKTYEQKPWLMSVAKRVEQRSIMYQNQLSQCRLPAQRCFFGRC</sequence>
<dbReference type="RefSeq" id="WP_013834826.1">
    <property type="nucleotide sequence ID" value="NC_015581.1"/>
</dbReference>
<dbReference type="KEGG" id="tcy:Thicy_0267"/>
<accession>F6DA06</accession>
<evidence type="ECO:0000313" key="2">
    <source>
        <dbReference type="EMBL" id="AEG31043.1"/>
    </source>
</evidence>
<dbReference type="OrthoDB" id="9789144at2"/>
<dbReference type="SUPFAM" id="SSF53955">
    <property type="entry name" value="Lysozyme-like"/>
    <property type="match status" value="1"/>
</dbReference>
<feature type="domain" description="Transglycosylase SLT" evidence="1">
    <location>
        <begin position="13"/>
        <end position="196"/>
    </location>
</feature>